<dbReference type="Proteomes" id="UP001501326">
    <property type="component" value="Unassembled WGS sequence"/>
</dbReference>
<dbReference type="InterPro" id="IPR019776">
    <property type="entry name" value="Flagellar_basal_body_rod_CS"/>
</dbReference>
<dbReference type="InterPro" id="IPR001444">
    <property type="entry name" value="Flag_bb_rod_N"/>
</dbReference>
<dbReference type="PROSITE" id="PS00588">
    <property type="entry name" value="FLAGELLA_BB_ROD"/>
    <property type="match status" value="1"/>
</dbReference>
<evidence type="ECO:0000256" key="1">
    <source>
        <dbReference type="ARBA" id="ARBA00004117"/>
    </source>
</evidence>
<evidence type="ECO:0000256" key="3">
    <source>
        <dbReference type="ARBA" id="ARBA00014376"/>
    </source>
</evidence>
<feature type="compositionally biased region" description="Polar residues" evidence="6">
    <location>
        <begin position="88"/>
        <end position="110"/>
    </location>
</feature>
<name>A0ABN3UMH2_9MICO</name>
<comment type="similarity">
    <text evidence="2">Belongs to the flagella basal body rod proteins family.</text>
</comment>
<comment type="subcellular location">
    <subcellularLocation>
        <location evidence="1">Bacterial flagellum basal body</location>
    </subcellularLocation>
</comment>
<sequence length="148" mass="15904">MAIAAKDVWHHHDVSLSRAPTRADLPSRRAMIDPIGDTTMRALGQALNGLSLRQRTIADNIANVDTPRFLAGKVDFESSLIAALGNGQDPSVATPTAQRSLEPTRENGNNVNLDEETLAGAETGLTYQLGVQAMTDHFQRMRIALGSA</sequence>
<accession>A0ABN3UMH2</accession>
<feature type="region of interest" description="Disordered" evidence="6">
    <location>
        <begin position="87"/>
        <end position="110"/>
    </location>
</feature>
<dbReference type="EMBL" id="BAAARN010000001">
    <property type="protein sequence ID" value="GAA2735706.1"/>
    <property type="molecule type" value="Genomic_DNA"/>
</dbReference>
<evidence type="ECO:0000313" key="8">
    <source>
        <dbReference type="EMBL" id="GAA2735706.1"/>
    </source>
</evidence>
<evidence type="ECO:0000256" key="6">
    <source>
        <dbReference type="SAM" id="MobiDB-lite"/>
    </source>
</evidence>
<dbReference type="InterPro" id="IPR006300">
    <property type="entry name" value="FlgB"/>
</dbReference>
<keyword evidence="9" id="KW-1185">Reference proteome</keyword>
<feature type="domain" description="Flagellar basal body rod protein N-terminal" evidence="7">
    <location>
        <begin position="40"/>
        <end position="69"/>
    </location>
</feature>
<evidence type="ECO:0000313" key="9">
    <source>
        <dbReference type="Proteomes" id="UP001501326"/>
    </source>
</evidence>
<keyword evidence="4" id="KW-0975">Bacterial flagellum</keyword>
<evidence type="ECO:0000259" key="7">
    <source>
        <dbReference type="Pfam" id="PF00460"/>
    </source>
</evidence>
<gene>
    <name evidence="8" type="ORF">GCM10009867_18670</name>
</gene>
<comment type="caution">
    <text evidence="8">The sequence shown here is derived from an EMBL/GenBank/DDBJ whole genome shotgun (WGS) entry which is preliminary data.</text>
</comment>
<comment type="function">
    <text evidence="5">Structural component of flagellum, the bacterial motility apparatus. Part of the rod structure of flagellar basal body.</text>
</comment>
<evidence type="ECO:0000256" key="5">
    <source>
        <dbReference type="ARBA" id="ARBA00024934"/>
    </source>
</evidence>
<reference evidence="8 9" key="1">
    <citation type="journal article" date="2019" name="Int. J. Syst. Evol. Microbiol.">
        <title>The Global Catalogue of Microorganisms (GCM) 10K type strain sequencing project: providing services to taxonomists for standard genome sequencing and annotation.</title>
        <authorList>
            <consortium name="The Broad Institute Genomics Platform"/>
            <consortium name="The Broad Institute Genome Sequencing Center for Infectious Disease"/>
            <person name="Wu L."/>
            <person name="Ma J."/>
        </authorList>
    </citation>
    <scope>NUCLEOTIDE SEQUENCE [LARGE SCALE GENOMIC DNA]</scope>
    <source>
        <strain evidence="8 9">JCM 16378</strain>
    </source>
</reference>
<proteinExistence type="inferred from homology"/>
<evidence type="ECO:0000256" key="2">
    <source>
        <dbReference type="ARBA" id="ARBA00009677"/>
    </source>
</evidence>
<dbReference type="NCBIfam" id="TIGR01396">
    <property type="entry name" value="FlgB"/>
    <property type="match status" value="1"/>
</dbReference>
<protein>
    <recommendedName>
        <fullName evidence="3">Flagellar basal body rod protein FlgB</fullName>
    </recommendedName>
</protein>
<dbReference type="Pfam" id="PF00460">
    <property type="entry name" value="Flg_bb_rod"/>
    <property type="match status" value="1"/>
</dbReference>
<evidence type="ECO:0000256" key="4">
    <source>
        <dbReference type="ARBA" id="ARBA00023143"/>
    </source>
</evidence>
<organism evidence="8 9">
    <name type="scientific">Pedococcus aerophilus</name>
    <dbReference type="NCBI Taxonomy" id="436356"/>
    <lineage>
        <taxon>Bacteria</taxon>
        <taxon>Bacillati</taxon>
        <taxon>Actinomycetota</taxon>
        <taxon>Actinomycetes</taxon>
        <taxon>Micrococcales</taxon>
        <taxon>Intrasporangiaceae</taxon>
        <taxon>Pedococcus</taxon>
    </lineage>
</organism>